<dbReference type="PANTHER" id="PTHR45749:SF35">
    <property type="entry name" value="AC-LIKE TRANSPOSASE-RELATED"/>
    <property type="match status" value="1"/>
</dbReference>
<dbReference type="Proteomes" id="UP001174136">
    <property type="component" value="Unassembled WGS sequence"/>
</dbReference>
<dbReference type="Pfam" id="PF05699">
    <property type="entry name" value="Dimer_Tnp_hAT"/>
    <property type="match status" value="1"/>
</dbReference>
<name>A0AA47MW11_MERPO</name>
<accession>A0AA47MW11</accession>
<proteinExistence type="predicted"/>
<dbReference type="EMBL" id="JAOPHQ010002374">
    <property type="protein sequence ID" value="KAK0147062.1"/>
    <property type="molecule type" value="Genomic_DNA"/>
</dbReference>
<feature type="domain" description="HAT C-terminal dimerisation" evidence="1">
    <location>
        <begin position="334"/>
        <end position="401"/>
    </location>
</feature>
<evidence type="ECO:0000259" key="1">
    <source>
        <dbReference type="Pfam" id="PF05699"/>
    </source>
</evidence>
<organism evidence="2 3">
    <name type="scientific">Merluccius polli</name>
    <name type="common">Benguela hake</name>
    <name type="synonym">Merluccius cadenati</name>
    <dbReference type="NCBI Taxonomy" id="89951"/>
    <lineage>
        <taxon>Eukaryota</taxon>
        <taxon>Metazoa</taxon>
        <taxon>Chordata</taxon>
        <taxon>Craniata</taxon>
        <taxon>Vertebrata</taxon>
        <taxon>Euteleostomi</taxon>
        <taxon>Actinopterygii</taxon>
        <taxon>Neopterygii</taxon>
        <taxon>Teleostei</taxon>
        <taxon>Neoteleostei</taxon>
        <taxon>Acanthomorphata</taxon>
        <taxon>Zeiogadaria</taxon>
        <taxon>Gadariae</taxon>
        <taxon>Gadiformes</taxon>
        <taxon>Gadoidei</taxon>
        <taxon>Merlucciidae</taxon>
        <taxon>Merluccius</taxon>
    </lineage>
</organism>
<evidence type="ECO:0000313" key="3">
    <source>
        <dbReference type="Proteomes" id="UP001174136"/>
    </source>
</evidence>
<reference evidence="2" key="1">
    <citation type="journal article" date="2023" name="Front. Mar. Sci.">
        <title>A new Merluccius polli reference genome to investigate the effects of global change in West African waters.</title>
        <authorList>
            <person name="Mateo J.L."/>
            <person name="Blanco-Fernandez C."/>
            <person name="Garcia-Vazquez E."/>
            <person name="Machado-Schiaffino G."/>
        </authorList>
    </citation>
    <scope>NUCLEOTIDE SEQUENCE</scope>
    <source>
        <strain evidence="2">C29</strain>
        <tissue evidence="2">Fin</tissue>
    </source>
</reference>
<dbReference type="InterPro" id="IPR008906">
    <property type="entry name" value="HATC_C_dom"/>
</dbReference>
<dbReference type="InterPro" id="IPR012337">
    <property type="entry name" value="RNaseH-like_sf"/>
</dbReference>
<dbReference type="AlphaFoldDB" id="A0AA47MW11"/>
<keyword evidence="3" id="KW-1185">Reference proteome</keyword>
<dbReference type="SUPFAM" id="SSF53098">
    <property type="entry name" value="Ribonuclease H-like"/>
    <property type="match status" value="1"/>
</dbReference>
<sequence length="425" mass="48032">MDCKCQVDVGATVSDHFVGFLPVLDTSGAGLTDVFLKHMEKLGLAISKCRGQAYDNGSNMRGKNNGVQKRVLDINKKSTVHAMHQPHSLNLVIVVAAKSTVDSVSFGVLQRLYTIFSSSTQRWELFKENVPQMTLKPISNTRWECCVESVKVLRYKLPDVGNALPSLKKVIVTPRLQTLEQEIMSSKFLLTVIIWYNALHEVNRVSKLLQSPQVGIDVLQHEVEYVLKFLKKYRENDLLSAQTDARDIAEEMGMPMVFPTAQIRKPKRQFQYESQICLASFMEERKKAIQSRTLKDSCVNMEKTLGDVDAGDLLREVSAAVNAVPAKETTGLQILSYIYSNNLVELYPNLSIALRLMVTVPVTVATGERSFSHLKLIKTHLRSTMLQERLSALAWISIEHEVTRSLDKDELIRAFSAHKHRRVKF</sequence>
<comment type="caution">
    <text evidence="2">The sequence shown here is derived from an EMBL/GenBank/DDBJ whole genome shotgun (WGS) entry which is preliminary data.</text>
</comment>
<protein>
    <submittedName>
        <fullName evidence="2">Repressor of the inhibitor of the protein kinase</fullName>
    </submittedName>
</protein>
<dbReference type="PANTHER" id="PTHR45749">
    <property type="match status" value="1"/>
</dbReference>
<dbReference type="GO" id="GO:0046983">
    <property type="term" value="F:protein dimerization activity"/>
    <property type="evidence" value="ECO:0007669"/>
    <property type="project" value="InterPro"/>
</dbReference>
<evidence type="ECO:0000313" key="2">
    <source>
        <dbReference type="EMBL" id="KAK0147062.1"/>
    </source>
</evidence>
<gene>
    <name evidence="2" type="primary">Thap12_0</name>
    <name evidence="2" type="ORF">N1851_013599</name>
</gene>